<comment type="caution">
    <text evidence="9">The sequence shown here is derived from an EMBL/GenBank/DDBJ whole genome shotgun (WGS) entry which is preliminary data.</text>
</comment>
<evidence type="ECO:0000256" key="1">
    <source>
        <dbReference type="ARBA" id="ARBA00000985"/>
    </source>
</evidence>
<feature type="domain" description="Argininosuccinate lyase C-terminal" evidence="8">
    <location>
        <begin position="367"/>
        <end position="434"/>
    </location>
</feature>
<dbReference type="EMBL" id="JBHUIJ010000013">
    <property type="protein sequence ID" value="MFD2238046.1"/>
    <property type="molecule type" value="Genomic_DNA"/>
</dbReference>
<dbReference type="InterPro" id="IPR000362">
    <property type="entry name" value="Fumarate_lyase_fam"/>
</dbReference>
<comment type="subcellular location">
    <subcellularLocation>
        <location evidence="6">Cytoplasm</location>
    </subcellularLocation>
</comment>
<dbReference type="NCBIfam" id="TIGR00838">
    <property type="entry name" value="argH"/>
    <property type="match status" value="1"/>
</dbReference>
<sequence length="479" mass="52009">MTEETKLWGGRFRSLPDPALTAFSRSDPSHLRLVPYDIAGSRAHARELRRAGILDEGELERMLAALDAIQRDVASGEEAPLPGDEDIHTFIERLLMARLGELGGKLRAGRSRNDQAANDLKLYLRAEARAIAAALLAVIDALAVQAQRHVETAMPGFTHLQAAQPIVLGHQLLAHAQALQRDLERFEDWDRRSARSPLGAAALAGSAIALSPEASAAELGYEGPCENSIDAVGSRDHVAEFLFVTAMIGVDLSRLCEEIIYWCSQAVAWAKLDDSFATGSSIMPQKKNPDIAELTRGRSARLIGSLNAMMVALKGLPFAYNRDLIEDKRAAFEAVDTLHLVLPAMRGLVATLRFDEARMRRAATEGFTLATEMADWLARRGIPFSQAHEITGRAVRYCEDRGVGLEGLDPQEFSGIDPALDASVAACLTVEAALAARSAPGGTAPAAVREQLRRLQATLERRRLWAGAAPEPFEEGTDR</sequence>
<evidence type="ECO:0000313" key="10">
    <source>
        <dbReference type="Proteomes" id="UP001597371"/>
    </source>
</evidence>
<evidence type="ECO:0000256" key="2">
    <source>
        <dbReference type="ARBA" id="ARBA00004941"/>
    </source>
</evidence>
<dbReference type="Pfam" id="PF14698">
    <property type="entry name" value="ASL_C2"/>
    <property type="match status" value="1"/>
</dbReference>
<dbReference type="InterPro" id="IPR022761">
    <property type="entry name" value="Fumarate_lyase_N"/>
</dbReference>
<protein>
    <recommendedName>
        <fullName evidence="3 6">Argininosuccinate lyase</fullName>
        <shortName evidence="6">ASAL</shortName>
        <ecNumber evidence="3 6">4.3.2.1</ecNumber>
    </recommendedName>
    <alternativeName>
        <fullName evidence="6">Arginosuccinase</fullName>
    </alternativeName>
</protein>
<proteinExistence type="inferred from homology"/>
<dbReference type="CDD" id="cd01359">
    <property type="entry name" value="Argininosuccinate_lyase"/>
    <property type="match status" value="1"/>
</dbReference>
<keyword evidence="5 6" id="KW-0456">Lyase</keyword>
<dbReference type="Gene3D" id="1.10.275.10">
    <property type="entry name" value="Fumarase/aspartase (N-terminal domain)"/>
    <property type="match status" value="1"/>
</dbReference>
<reference evidence="10" key="1">
    <citation type="journal article" date="2019" name="Int. J. Syst. Evol. Microbiol.">
        <title>The Global Catalogue of Microorganisms (GCM) 10K type strain sequencing project: providing services to taxonomists for standard genome sequencing and annotation.</title>
        <authorList>
            <consortium name="The Broad Institute Genomics Platform"/>
            <consortium name="The Broad Institute Genome Sequencing Center for Infectious Disease"/>
            <person name="Wu L."/>
            <person name="Ma J."/>
        </authorList>
    </citation>
    <scope>NUCLEOTIDE SEQUENCE [LARGE SCALE GENOMIC DNA]</scope>
    <source>
        <strain evidence="10">ZS-35-S2</strain>
    </source>
</reference>
<keyword evidence="6" id="KW-0963">Cytoplasm</keyword>
<evidence type="ECO:0000256" key="4">
    <source>
        <dbReference type="ARBA" id="ARBA00022571"/>
    </source>
</evidence>
<name>A0ABW5CMM9_9HYPH</name>
<dbReference type="PRINTS" id="PR00145">
    <property type="entry name" value="ARGSUCLYASE"/>
</dbReference>
<dbReference type="InterPro" id="IPR029419">
    <property type="entry name" value="Arg_succ_lyase_C"/>
</dbReference>
<dbReference type="Gene3D" id="1.20.200.10">
    <property type="entry name" value="Fumarase/aspartase (Central domain)"/>
    <property type="match status" value="1"/>
</dbReference>
<dbReference type="PANTHER" id="PTHR43814">
    <property type="entry name" value="ARGININOSUCCINATE LYASE"/>
    <property type="match status" value="1"/>
</dbReference>
<dbReference type="InterPro" id="IPR020557">
    <property type="entry name" value="Fumarate_lyase_CS"/>
</dbReference>
<dbReference type="GO" id="GO:0004056">
    <property type="term" value="F:argininosuccinate lyase activity"/>
    <property type="evidence" value="ECO:0007669"/>
    <property type="project" value="UniProtKB-EC"/>
</dbReference>
<dbReference type="PRINTS" id="PR00149">
    <property type="entry name" value="FUMRATELYASE"/>
</dbReference>
<keyword evidence="6" id="KW-0028">Amino-acid biosynthesis</keyword>
<organism evidence="9 10">
    <name type="scientific">Aureimonas populi</name>
    <dbReference type="NCBI Taxonomy" id="1701758"/>
    <lineage>
        <taxon>Bacteria</taxon>
        <taxon>Pseudomonadati</taxon>
        <taxon>Pseudomonadota</taxon>
        <taxon>Alphaproteobacteria</taxon>
        <taxon>Hyphomicrobiales</taxon>
        <taxon>Aurantimonadaceae</taxon>
        <taxon>Aureimonas</taxon>
    </lineage>
</organism>
<dbReference type="Gene3D" id="1.10.40.30">
    <property type="entry name" value="Fumarase/aspartase (C-terminal domain)"/>
    <property type="match status" value="1"/>
</dbReference>
<dbReference type="RefSeq" id="WP_209739193.1">
    <property type="nucleotide sequence ID" value="NZ_CP072611.1"/>
</dbReference>
<feature type="domain" description="Fumarate lyase N-terminal" evidence="7">
    <location>
        <begin position="10"/>
        <end position="304"/>
    </location>
</feature>
<comment type="pathway">
    <text evidence="2 6">Amino-acid biosynthesis; L-arginine biosynthesis; L-arginine from L-ornithine and carbamoyl phosphate: step 3/3.</text>
</comment>
<evidence type="ECO:0000256" key="5">
    <source>
        <dbReference type="ARBA" id="ARBA00023239"/>
    </source>
</evidence>
<comment type="similarity">
    <text evidence="6">Belongs to the lyase 1 family. Argininosuccinate lyase subfamily.</text>
</comment>
<dbReference type="InterPro" id="IPR009049">
    <property type="entry name" value="Argininosuccinate_lyase"/>
</dbReference>
<dbReference type="SUPFAM" id="SSF48557">
    <property type="entry name" value="L-aspartase-like"/>
    <property type="match status" value="1"/>
</dbReference>
<dbReference type="Pfam" id="PF00206">
    <property type="entry name" value="Lyase_1"/>
    <property type="match status" value="1"/>
</dbReference>
<dbReference type="PROSITE" id="PS00163">
    <property type="entry name" value="FUMARATE_LYASES"/>
    <property type="match status" value="1"/>
</dbReference>
<dbReference type="PANTHER" id="PTHR43814:SF1">
    <property type="entry name" value="ARGININOSUCCINATE LYASE"/>
    <property type="match status" value="1"/>
</dbReference>
<dbReference type="InterPro" id="IPR008948">
    <property type="entry name" value="L-Aspartase-like"/>
</dbReference>
<evidence type="ECO:0000259" key="7">
    <source>
        <dbReference type="Pfam" id="PF00206"/>
    </source>
</evidence>
<keyword evidence="4 6" id="KW-0055">Arginine biosynthesis</keyword>
<evidence type="ECO:0000256" key="3">
    <source>
        <dbReference type="ARBA" id="ARBA00012338"/>
    </source>
</evidence>
<comment type="catalytic activity">
    <reaction evidence="1 6">
        <text>2-(N(omega)-L-arginino)succinate = fumarate + L-arginine</text>
        <dbReference type="Rhea" id="RHEA:24020"/>
        <dbReference type="ChEBI" id="CHEBI:29806"/>
        <dbReference type="ChEBI" id="CHEBI:32682"/>
        <dbReference type="ChEBI" id="CHEBI:57472"/>
        <dbReference type="EC" id="4.3.2.1"/>
    </reaction>
</comment>
<evidence type="ECO:0000313" key="9">
    <source>
        <dbReference type="EMBL" id="MFD2238046.1"/>
    </source>
</evidence>
<dbReference type="EC" id="4.3.2.1" evidence="3 6"/>
<evidence type="ECO:0000259" key="8">
    <source>
        <dbReference type="Pfam" id="PF14698"/>
    </source>
</evidence>
<dbReference type="Proteomes" id="UP001597371">
    <property type="component" value="Unassembled WGS sequence"/>
</dbReference>
<accession>A0ABW5CMM9</accession>
<dbReference type="InterPro" id="IPR024083">
    <property type="entry name" value="Fumarase/histidase_N"/>
</dbReference>
<dbReference type="HAMAP" id="MF_00006">
    <property type="entry name" value="Arg_succ_lyase"/>
    <property type="match status" value="1"/>
</dbReference>
<keyword evidence="10" id="KW-1185">Reference proteome</keyword>
<evidence type="ECO:0000256" key="6">
    <source>
        <dbReference type="HAMAP-Rule" id="MF_00006"/>
    </source>
</evidence>
<gene>
    <name evidence="6 9" type="primary">argH</name>
    <name evidence="9" type="ORF">ACFSKQ_11310</name>
</gene>